<protein>
    <recommendedName>
        <fullName evidence="1">N-acetyltransferase domain-containing protein</fullName>
    </recommendedName>
</protein>
<evidence type="ECO:0000313" key="2">
    <source>
        <dbReference type="EMBL" id="AHE99819.1"/>
    </source>
</evidence>
<dbReference type="InterPro" id="IPR000182">
    <property type="entry name" value="GNAT_dom"/>
</dbReference>
<dbReference type="PROSITE" id="PS51186">
    <property type="entry name" value="GNAT"/>
    <property type="match status" value="1"/>
</dbReference>
<dbReference type="KEGG" id="tti:THITH_00855"/>
<feature type="domain" description="N-acetyltransferase" evidence="1">
    <location>
        <begin position="1"/>
        <end position="211"/>
    </location>
</feature>
<dbReference type="HOGENOM" id="CLU_1260977_0_0_6"/>
<dbReference type="GO" id="GO:0016747">
    <property type="term" value="F:acyltransferase activity, transferring groups other than amino-acyl groups"/>
    <property type="evidence" value="ECO:0007669"/>
    <property type="project" value="InterPro"/>
</dbReference>
<proteinExistence type="predicted"/>
<evidence type="ECO:0000259" key="1">
    <source>
        <dbReference type="PROSITE" id="PS51186"/>
    </source>
</evidence>
<dbReference type="AlphaFoldDB" id="W0DMK3"/>
<dbReference type="CDD" id="cd04301">
    <property type="entry name" value="NAT_SF"/>
    <property type="match status" value="1"/>
</dbReference>
<organism evidence="2 3">
    <name type="scientific">Thioalkalivibrio paradoxus ARh 1</name>
    <dbReference type="NCBI Taxonomy" id="713585"/>
    <lineage>
        <taxon>Bacteria</taxon>
        <taxon>Pseudomonadati</taxon>
        <taxon>Pseudomonadota</taxon>
        <taxon>Gammaproteobacteria</taxon>
        <taxon>Chromatiales</taxon>
        <taxon>Ectothiorhodospiraceae</taxon>
        <taxon>Thioalkalivibrio</taxon>
    </lineage>
</organism>
<keyword evidence="3" id="KW-1185">Reference proteome</keyword>
<dbReference type="STRING" id="713585.THITH_00855"/>
<evidence type="ECO:0000313" key="3">
    <source>
        <dbReference type="Proteomes" id="UP000005289"/>
    </source>
</evidence>
<name>W0DMK3_9GAMM</name>
<dbReference type="SUPFAM" id="SSF55729">
    <property type="entry name" value="Acyl-CoA N-acyltransferases (Nat)"/>
    <property type="match status" value="1"/>
</dbReference>
<dbReference type="EMBL" id="CP007029">
    <property type="protein sequence ID" value="AHE99819.1"/>
    <property type="molecule type" value="Genomic_DNA"/>
</dbReference>
<dbReference type="RefSeq" id="WP_041483378.1">
    <property type="nucleotide sequence ID" value="NZ_CP007029.1"/>
</dbReference>
<reference evidence="2 3" key="1">
    <citation type="submission" date="2013-12" db="EMBL/GenBank/DDBJ databases">
        <authorList>
            <consortium name="DOE Joint Genome Institute"/>
            <person name="Muyzer G."/>
            <person name="Huntemann M."/>
            <person name="Han J."/>
            <person name="Chen A."/>
            <person name="Kyrpides N."/>
            <person name="Mavromatis K."/>
            <person name="Markowitz V."/>
            <person name="Palaniappan K."/>
            <person name="Ivanova N."/>
            <person name="Schaumberg A."/>
            <person name="Pati A."/>
            <person name="Liolios K."/>
            <person name="Nordberg H.P."/>
            <person name="Cantor M.N."/>
            <person name="Hua S.X."/>
            <person name="Woyke T."/>
        </authorList>
    </citation>
    <scope>NUCLEOTIDE SEQUENCE [LARGE SCALE GENOMIC DNA]</scope>
    <source>
        <strain evidence="2 3">ARh 1</strain>
    </source>
</reference>
<dbReference type="Proteomes" id="UP000005289">
    <property type="component" value="Chromosome"/>
</dbReference>
<gene>
    <name evidence="2" type="ORF">THITH_00855</name>
</gene>
<dbReference type="InterPro" id="IPR016181">
    <property type="entry name" value="Acyl_CoA_acyltransferase"/>
</dbReference>
<accession>W0DMK3</accession>
<sequence length="219" mass="24002">MTAQSRDIDGLAQLESEAWPSGLRADASTIRMRLLRGHRVVVAAFEHRFVAAACFYHTAADPTNATTFPRDFESFSTSPASTPVRSTYVYNLCVTPAQRGRGSAERVIDAVICDARANGARFLVGDGRCPSYAGTAGPGPDRIRHDPQFQRAIDDWLCTGLRPDLRLLIRDPVLRYYHRRLGCEFLHLAPGFLPEDRASGGFRVIFAKPLGAARAGDGP</sequence>
<dbReference type="Gene3D" id="3.40.630.30">
    <property type="match status" value="1"/>
</dbReference>